<dbReference type="Pfam" id="PF00831">
    <property type="entry name" value="Ribosomal_L29"/>
    <property type="match status" value="1"/>
</dbReference>
<name>A0A3G2QXM6_9FLOR</name>
<dbReference type="GO" id="GO:0006412">
    <property type="term" value="P:translation"/>
    <property type="evidence" value="ECO:0007669"/>
    <property type="project" value="InterPro"/>
</dbReference>
<reference evidence="4" key="1">
    <citation type="journal article" date="2019" name="J. Phycol.">
        <title>Phylogenomics and multigene phylogenies decipher two new cryptic marine algae from California, Gelidium gabrielsonii and G. kathyanniae (Gelidiales, Rhodophyta).</title>
        <authorList>
            <person name="Boo G.H."/>
            <person name="Hughey J.R."/>
        </authorList>
    </citation>
    <scope>NUCLEOTIDE SEQUENCE</scope>
</reference>
<dbReference type="GO" id="GO:0003735">
    <property type="term" value="F:structural constituent of ribosome"/>
    <property type="evidence" value="ECO:0007669"/>
    <property type="project" value="InterPro"/>
</dbReference>
<evidence type="ECO:0000256" key="2">
    <source>
        <dbReference type="ARBA" id="ARBA00022980"/>
    </source>
</evidence>
<gene>
    <name evidence="4" type="primary">rpl29</name>
</gene>
<evidence type="ECO:0000256" key="3">
    <source>
        <dbReference type="ARBA" id="ARBA00023274"/>
    </source>
</evidence>
<proteinExistence type="inferred from homology"/>
<keyword evidence="3" id="KW-0687">Ribonucleoprotein</keyword>
<dbReference type="AlphaFoldDB" id="A0A3G2QXM6"/>
<accession>A0A3G2QXM6</accession>
<dbReference type="NCBIfam" id="TIGR00012">
    <property type="entry name" value="L29"/>
    <property type="match status" value="1"/>
</dbReference>
<dbReference type="InterPro" id="IPR001854">
    <property type="entry name" value="Ribosomal_uL29"/>
</dbReference>
<dbReference type="GeneID" id="38573030"/>
<protein>
    <submittedName>
        <fullName evidence="4">Ribosomal protein L29</fullName>
    </submittedName>
</protein>
<dbReference type="HAMAP" id="MF_00374">
    <property type="entry name" value="Ribosomal_uL29"/>
    <property type="match status" value="1"/>
</dbReference>
<keyword evidence="2 4" id="KW-0689">Ribosomal protein</keyword>
<dbReference type="SUPFAM" id="SSF46561">
    <property type="entry name" value="Ribosomal protein L29 (L29p)"/>
    <property type="match status" value="1"/>
</dbReference>
<keyword evidence="4" id="KW-0934">Plastid</keyword>
<evidence type="ECO:0000313" key="4">
    <source>
        <dbReference type="EMBL" id="AYO27802.1"/>
    </source>
</evidence>
<dbReference type="EMBL" id="MG922860">
    <property type="protein sequence ID" value="AYO27802.1"/>
    <property type="molecule type" value="Genomic_DNA"/>
</dbReference>
<organism evidence="4">
    <name type="scientific">Gelidium gabrielsonii</name>
    <dbReference type="NCBI Taxonomy" id="2483892"/>
    <lineage>
        <taxon>Eukaryota</taxon>
        <taxon>Rhodophyta</taxon>
        <taxon>Florideophyceae</taxon>
        <taxon>Rhodymeniophycidae</taxon>
        <taxon>Gelidiales</taxon>
        <taxon>Gelidiaceae</taxon>
        <taxon>Gelidium</taxon>
    </lineage>
</organism>
<dbReference type="InterPro" id="IPR036049">
    <property type="entry name" value="Ribosomal_uL29_sf"/>
</dbReference>
<geneLocation type="plastid" evidence="4"/>
<dbReference type="RefSeq" id="YP_009546454.1">
    <property type="nucleotide sequence ID" value="NC_040156.1"/>
</dbReference>
<sequence>MGLSDINDINHKSIQEIKEEIIITKRELLNLNIRQRTQQEIKPHLFKYTKRKLAQLLTFETQINKLKE</sequence>
<dbReference type="Gene3D" id="1.10.287.310">
    <property type="match status" value="1"/>
</dbReference>
<dbReference type="GO" id="GO:0005840">
    <property type="term" value="C:ribosome"/>
    <property type="evidence" value="ECO:0007669"/>
    <property type="project" value="UniProtKB-KW"/>
</dbReference>
<comment type="similarity">
    <text evidence="1">Belongs to the universal ribosomal protein uL29 family.</text>
</comment>
<evidence type="ECO:0000256" key="1">
    <source>
        <dbReference type="ARBA" id="ARBA00009254"/>
    </source>
</evidence>
<dbReference type="GO" id="GO:1990904">
    <property type="term" value="C:ribonucleoprotein complex"/>
    <property type="evidence" value="ECO:0007669"/>
    <property type="project" value="UniProtKB-KW"/>
</dbReference>